<protein>
    <recommendedName>
        <fullName evidence="1">Arylsulfotransferase N-terminal domain-containing protein</fullName>
    </recommendedName>
</protein>
<dbReference type="Proteomes" id="UP000234579">
    <property type="component" value="Unassembled WGS sequence"/>
</dbReference>
<dbReference type="AlphaFoldDB" id="A0A2I2AAS8"/>
<evidence type="ECO:0000313" key="3">
    <source>
        <dbReference type="Proteomes" id="UP000234579"/>
    </source>
</evidence>
<dbReference type="InterPro" id="IPR038477">
    <property type="entry name" value="ASST_N_sf"/>
</dbReference>
<dbReference type="Pfam" id="PF17425">
    <property type="entry name" value="Arylsulfotran_N"/>
    <property type="match status" value="1"/>
</dbReference>
<dbReference type="InterPro" id="IPR053143">
    <property type="entry name" value="Arylsulfate_ST"/>
</dbReference>
<dbReference type="Gene3D" id="2.60.40.3100">
    <property type="entry name" value="Arylsulphate sulphotransferase monomer, N-terminal domain"/>
    <property type="match status" value="1"/>
</dbReference>
<proteinExistence type="predicted"/>
<dbReference type="GO" id="GO:0004062">
    <property type="term" value="F:aryl sulfotransferase activity"/>
    <property type="evidence" value="ECO:0007669"/>
    <property type="project" value="InterPro"/>
</dbReference>
<organism evidence="2 3">
    <name type="scientific">Ligilactobacillus agilis</name>
    <dbReference type="NCBI Taxonomy" id="1601"/>
    <lineage>
        <taxon>Bacteria</taxon>
        <taxon>Bacillati</taxon>
        <taxon>Bacillota</taxon>
        <taxon>Bacilli</taxon>
        <taxon>Lactobacillales</taxon>
        <taxon>Lactobacillaceae</taxon>
        <taxon>Ligilactobacillus</taxon>
    </lineage>
</organism>
<accession>A0A2I2AAS8</accession>
<name>A0A2I2AAS8_9LACO</name>
<evidence type="ECO:0000313" key="2">
    <source>
        <dbReference type="EMBL" id="PLA76489.1"/>
    </source>
</evidence>
<dbReference type="InterPro" id="IPR035391">
    <property type="entry name" value="Arylsulfotran_N"/>
</dbReference>
<dbReference type="Pfam" id="PF05935">
    <property type="entry name" value="Arylsulfotrans"/>
    <property type="match status" value="1"/>
</dbReference>
<dbReference type="SUPFAM" id="SSF63829">
    <property type="entry name" value="Calcium-dependent phosphotriesterase"/>
    <property type="match status" value="1"/>
</dbReference>
<dbReference type="InterPro" id="IPR010262">
    <property type="entry name" value="Arylsulfotransferase_bact"/>
</dbReference>
<dbReference type="PANTHER" id="PTHR35340:SF5">
    <property type="entry name" value="ASST-DOMAIN-CONTAINING PROTEIN"/>
    <property type="match status" value="1"/>
</dbReference>
<comment type="caution">
    <text evidence="2">The sequence shown here is derived from an EMBL/GenBank/DDBJ whole genome shotgun (WGS) entry which is preliminary data.</text>
</comment>
<dbReference type="EMBL" id="PKGI01000029">
    <property type="protein sequence ID" value="PLA76489.1"/>
    <property type="molecule type" value="Genomic_DNA"/>
</dbReference>
<gene>
    <name evidence="2" type="ORF">CYR79_06135</name>
</gene>
<sequence>MMNLQLKRKLFLLVFGLAVVTLTTSLIFVKQKASSNATSSETILPVANGQTVTTLDYSDLNIKSVSDIYQTTTQTKIAQKIKQLETNKTYSFDKMLVLANPYLTNTTGLYLHFSTTKATKISYTVKSNGTSTFSKTLYNPNGTYAKNHTYQLIGLIAGQENTITITATDQNGQKETKTFTYTPNKLRGSKQNQLKVTKGTSKTKLSSGLYAVIGDKSLKTRNTYLVDNDGYIRAEIPTINYNSLRLIQTNNKLYLAVDDDQLVTLDRLGQVVQSYSLKDTNFKLHHDFAVDSQGNIIALATDTKLKASEKRVEDQIIKIDGTSGKVSRLLDFKDLLGDLYKTATGIETLTNNKGYHDVIHANTIQLTKDDQVIISSRETSTIMKISNLTSQPKLDYFISDPSVWQGIGTYANLLLNKVGNFTSQAGQHSVTYIPTETAGVYYLEMFNNNSAIMNSRTNFSWANYPNSGGATTSNDYQSSYYKYLVNENTGSYQLVKKIILPYSPFISSVQTKDNNVVTDSGMTAAFAEYDADGKLIQSFETTGSTKFIYRVYKYDFNNFYFAN</sequence>
<feature type="domain" description="Arylsulfotransferase N-terminal" evidence="1">
    <location>
        <begin position="97"/>
        <end position="182"/>
    </location>
</feature>
<evidence type="ECO:0000259" key="1">
    <source>
        <dbReference type="Pfam" id="PF17425"/>
    </source>
</evidence>
<reference evidence="3" key="1">
    <citation type="submission" date="2017-12" db="EMBL/GenBank/DDBJ databases">
        <authorList>
            <person name="Christensen H."/>
        </authorList>
    </citation>
    <scope>NUCLEOTIDE SEQUENCE [LARGE SCALE GENOMIC DNA]</scope>
    <source>
        <strain evidence="3">268A</strain>
    </source>
</reference>
<dbReference type="PANTHER" id="PTHR35340">
    <property type="entry name" value="PQQ ENZYME REPEAT PROTEIN-RELATED"/>
    <property type="match status" value="1"/>
</dbReference>